<dbReference type="EMBL" id="HG994581">
    <property type="protein sequence ID" value="CAF2871078.1"/>
    <property type="molecule type" value="Genomic_DNA"/>
</dbReference>
<evidence type="ECO:0000313" key="2">
    <source>
        <dbReference type="Proteomes" id="UP000675881"/>
    </source>
</evidence>
<dbReference type="AlphaFoldDB" id="A0A7R8CRU1"/>
<evidence type="ECO:0000313" key="1">
    <source>
        <dbReference type="EMBL" id="CAF2871078.1"/>
    </source>
</evidence>
<gene>
    <name evidence="1" type="ORF">LSAA_6784</name>
</gene>
<keyword evidence="2" id="KW-1185">Reference proteome</keyword>
<organism evidence="1 2">
    <name type="scientific">Lepeophtheirus salmonis</name>
    <name type="common">Salmon louse</name>
    <name type="synonym">Caligus salmonis</name>
    <dbReference type="NCBI Taxonomy" id="72036"/>
    <lineage>
        <taxon>Eukaryota</taxon>
        <taxon>Metazoa</taxon>
        <taxon>Ecdysozoa</taxon>
        <taxon>Arthropoda</taxon>
        <taxon>Crustacea</taxon>
        <taxon>Multicrustacea</taxon>
        <taxon>Hexanauplia</taxon>
        <taxon>Copepoda</taxon>
        <taxon>Siphonostomatoida</taxon>
        <taxon>Caligidae</taxon>
        <taxon>Lepeophtheirus</taxon>
    </lineage>
</organism>
<dbReference type="Proteomes" id="UP000675881">
    <property type="component" value="Chromosome 2"/>
</dbReference>
<sequence>MRVTTEKKSEINHTSTNHVICEELVKYLPSIDNSSESYTPEKEPLLNNLSEVHNIDEAILSKRNKADKDQSLEQEVPLEDIDVSLTSIDNKLASSSKSEIKNTLQLIGSELEGVTNGKLIRPKEPAKPHIMDEVVMYSRTRSGSISKRTA</sequence>
<name>A0A7R8CRU1_LEPSM</name>
<protein>
    <submittedName>
        <fullName evidence="1">(salmon louse) hypothetical protein</fullName>
    </submittedName>
</protein>
<accession>A0A7R8CRU1</accession>
<proteinExistence type="predicted"/>
<reference evidence="1" key="1">
    <citation type="submission" date="2021-02" db="EMBL/GenBank/DDBJ databases">
        <authorList>
            <person name="Bekaert M."/>
        </authorList>
    </citation>
    <scope>NUCLEOTIDE SEQUENCE</scope>
    <source>
        <strain evidence="1">IoA-00</strain>
    </source>
</reference>